<name>A0A2H1WTQ2_SPOFR</name>
<protein>
    <submittedName>
        <fullName evidence="1">SFRICE_027533</fullName>
    </submittedName>
</protein>
<accession>A0A2H1WTQ2</accession>
<dbReference type="AlphaFoldDB" id="A0A2H1WTQ2"/>
<reference evidence="1" key="1">
    <citation type="submission" date="2016-07" db="EMBL/GenBank/DDBJ databases">
        <authorList>
            <person name="Bretaudeau A."/>
        </authorList>
    </citation>
    <scope>NUCLEOTIDE SEQUENCE</scope>
    <source>
        <strain evidence="1">Rice</strain>
        <tissue evidence="1">Whole body</tissue>
    </source>
</reference>
<gene>
    <name evidence="1" type="ORF">SFRICE_027533</name>
</gene>
<evidence type="ECO:0000313" key="1">
    <source>
        <dbReference type="EMBL" id="SOQ55804.1"/>
    </source>
</evidence>
<proteinExistence type="predicted"/>
<sequence length="166" mass="18898">MFMGQKKENISSIFSWNKPVYDQMDHLMLSNRPCALETPEALQECKDCWGIGDLEGDNWASGNLTHTTKHNASVVSRRFSVRLLYHTSRAGPFVRKHGSPTLIRPCVIGLHALARMGRLDRSDTTASQKIDVKKRLRRFVAWLKAIARDNPKRVKARIKPEICSVI</sequence>
<dbReference type="EMBL" id="ODYU01010587">
    <property type="protein sequence ID" value="SOQ55804.1"/>
    <property type="molecule type" value="Genomic_DNA"/>
</dbReference>
<organism evidence="1">
    <name type="scientific">Spodoptera frugiperda</name>
    <name type="common">Fall armyworm</name>
    <dbReference type="NCBI Taxonomy" id="7108"/>
    <lineage>
        <taxon>Eukaryota</taxon>
        <taxon>Metazoa</taxon>
        <taxon>Ecdysozoa</taxon>
        <taxon>Arthropoda</taxon>
        <taxon>Hexapoda</taxon>
        <taxon>Insecta</taxon>
        <taxon>Pterygota</taxon>
        <taxon>Neoptera</taxon>
        <taxon>Endopterygota</taxon>
        <taxon>Lepidoptera</taxon>
        <taxon>Glossata</taxon>
        <taxon>Ditrysia</taxon>
        <taxon>Noctuoidea</taxon>
        <taxon>Noctuidae</taxon>
        <taxon>Amphipyrinae</taxon>
        <taxon>Spodoptera</taxon>
    </lineage>
</organism>